<evidence type="ECO:0000259" key="3">
    <source>
        <dbReference type="PROSITE" id="PS50222"/>
    </source>
</evidence>
<keyword evidence="2" id="KW-0732">Signal</keyword>
<sequence>MPAKAFSIFYLPLVTLSLAKCVADYSRLQMAKRTNRMRSHILKQHVNTERFEMLDQNQDQCLDKYEFLVGVLIQQSIISPGQVKEIEDRFDELDVDSSGFVTRADFSS</sequence>
<feature type="domain" description="EF-hand" evidence="3">
    <location>
        <begin position="81"/>
        <end position="108"/>
    </location>
</feature>
<dbReference type="InterPro" id="IPR018247">
    <property type="entry name" value="EF_Hand_1_Ca_BS"/>
</dbReference>
<evidence type="ECO:0000256" key="1">
    <source>
        <dbReference type="ARBA" id="ARBA00022837"/>
    </source>
</evidence>
<dbReference type="InterPro" id="IPR002048">
    <property type="entry name" value="EF_hand_dom"/>
</dbReference>
<organism evidence="4 5">
    <name type="scientific">Tribonema minus</name>
    <dbReference type="NCBI Taxonomy" id="303371"/>
    <lineage>
        <taxon>Eukaryota</taxon>
        <taxon>Sar</taxon>
        <taxon>Stramenopiles</taxon>
        <taxon>Ochrophyta</taxon>
        <taxon>PX clade</taxon>
        <taxon>Xanthophyceae</taxon>
        <taxon>Tribonematales</taxon>
        <taxon>Tribonemataceae</taxon>
        <taxon>Tribonema</taxon>
    </lineage>
</organism>
<dbReference type="EMBL" id="JAFCMP010000079">
    <property type="protein sequence ID" value="KAG5187907.1"/>
    <property type="molecule type" value="Genomic_DNA"/>
</dbReference>
<dbReference type="SUPFAM" id="SSF47473">
    <property type="entry name" value="EF-hand"/>
    <property type="match status" value="1"/>
</dbReference>
<dbReference type="AlphaFoldDB" id="A0A835Z5C4"/>
<evidence type="ECO:0000256" key="2">
    <source>
        <dbReference type="SAM" id="SignalP"/>
    </source>
</evidence>
<dbReference type="Gene3D" id="1.10.238.10">
    <property type="entry name" value="EF-hand"/>
    <property type="match status" value="1"/>
</dbReference>
<dbReference type="GO" id="GO:0005509">
    <property type="term" value="F:calcium ion binding"/>
    <property type="evidence" value="ECO:0007669"/>
    <property type="project" value="InterPro"/>
</dbReference>
<dbReference type="PROSITE" id="PS50222">
    <property type="entry name" value="EF_HAND_2"/>
    <property type="match status" value="1"/>
</dbReference>
<comment type="caution">
    <text evidence="4">The sequence shown here is derived from an EMBL/GenBank/DDBJ whole genome shotgun (WGS) entry which is preliminary data.</text>
</comment>
<keyword evidence="5" id="KW-1185">Reference proteome</keyword>
<feature type="signal peptide" evidence="2">
    <location>
        <begin position="1"/>
        <end position="19"/>
    </location>
</feature>
<keyword evidence="1" id="KW-0106">Calcium</keyword>
<evidence type="ECO:0000313" key="5">
    <source>
        <dbReference type="Proteomes" id="UP000664859"/>
    </source>
</evidence>
<feature type="chain" id="PRO_5033041426" description="EF-hand domain-containing protein" evidence="2">
    <location>
        <begin position="20"/>
        <end position="108"/>
    </location>
</feature>
<gene>
    <name evidence="4" type="ORF">JKP88DRAFT_218312</name>
</gene>
<evidence type="ECO:0000313" key="4">
    <source>
        <dbReference type="EMBL" id="KAG5187907.1"/>
    </source>
</evidence>
<reference evidence="4" key="1">
    <citation type="submission" date="2021-02" db="EMBL/GenBank/DDBJ databases">
        <title>First Annotated Genome of the Yellow-green Alga Tribonema minus.</title>
        <authorList>
            <person name="Mahan K.M."/>
        </authorList>
    </citation>
    <scope>NUCLEOTIDE SEQUENCE</scope>
    <source>
        <strain evidence="4">UTEX B ZZ1240</strain>
    </source>
</reference>
<dbReference type="Pfam" id="PF13499">
    <property type="entry name" value="EF-hand_7"/>
    <property type="match status" value="1"/>
</dbReference>
<proteinExistence type="predicted"/>
<dbReference type="PROSITE" id="PS00018">
    <property type="entry name" value="EF_HAND_1"/>
    <property type="match status" value="2"/>
</dbReference>
<name>A0A835Z5C4_9STRA</name>
<protein>
    <recommendedName>
        <fullName evidence="3">EF-hand domain-containing protein</fullName>
    </recommendedName>
</protein>
<dbReference type="OrthoDB" id="415460at2759"/>
<dbReference type="InterPro" id="IPR011992">
    <property type="entry name" value="EF-hand-dom_pair"/>
</dbReference>
<dbReference type="Proteomes" id="UP000664859">
    <property type="component" value="Unassembled WGS sequence"/>
</dbReference>
<accession>A0A835Z5C4</accession>